<dbReference type="SUPFAM" id="SSF52540">
    <property type="entry name" value="P-loop containing nucleoside triphosphate hydrolases"/>
    <property type="match status" value="1"/>
</dbReference>
<dbReference type="Gene3D" id="3.40.50.300">
    <property type="entry name" value="P-loop containing nucleotide triphosphate hydrolases"/>
    <property type="match status" value="1"/>
</dbReference>
<dbReference type="InterPro" id="IPR025943">
    <property type="entry name" value="Sigma_54_int_dom_ATP-bd_2"/>
</dbReference>
<dbReference type="PROSITE" id="PS00676">
    <property type="entry name" value="SIGMA54_INTERACT_2"/>
    <property type="match status" value="1"/>
</dbReference>
<keyword evidence="6" id="KW-0597">Phosphoprotein</keyword>
<keyword evidence="1" id="KW-0547">Nucleotide-binding</keyword>
<keyword evidence="4" id="KW-0238">DNA-binding</keyword>
<dbReference type="SMART" id="SM00448">
    <property type="entry name" value="REC"/>
    <property type="match status" value="1"/>
</dbReference>
<evidence type="ECO:0000256" key="2">
    <source>
        <dbReference type="ARBA" id="ARBA00022840"/>
    </source>
</evidence>
<dbReference type="Pfam" id="PF00072">
    <property type="entry name" value="Response_reg"/>
    <property type="match status" value="1"/>
</dbReference>
<dbReference type="InterPro" id="IPR011006">
    <property type="entry name" value="CheY-like_superfamily"/>
</dbReference>
<dbReference type="InterPro" id="IPR058031">
    <property type="entry name" value="AAA_lid_NorR"/>
</dbReference>
<evidence type="ECO:0000259" key="8">
    <source>
        <dbReference type="PROSITE" id="PS50110"/>
    </source>
</evidence>
<dbReference type="InterPro" id="IPR003593">
    <property type="entry name" value="AAA+_ATPase"/>
</dbReference>
<evidence type="ECO:0000313" key="10">
    <source>
        <dbReference type="Proteomes" id="UP001232445"/>
    </source>
</evidence>
<feature type="domain" description="Response regulatory" evidence="8">
    <location>
        <begin position="5"/>
        <end position="119"/>
    </location>
</feature>
<dbReference type="SUPFAM" id="SSF46689">
    <property type="entry name" value="Homeodomain-like"/>
    <property type="match status" value="1"/>
</dbReference>
<proteinExistence type="predicted"/>
<dbReference type="InterPro" id="IPR001789">
    <property type="entry name" value="Sig_transdc_resp-reg_receiver"/>
</dbReference>
<evidence type="ECO:0000256" key="5">
    <source>
        <dbReference type="ARBA" id="ARBA00023163"/>
    </source>
</evidence>
<keyword evidence="2" id="KW-0067">ATP-binding</keyword>
<dbReference type="PANTHER" id="PTHR32071">
    <property type="entry name" value="TRANSCRIPTIONAL REGULATORY PROTEIN"/>
    <property type="match status" value="1"/>
</dbReference>
<dbReference type="InterPro" id="IPR002197">
    <property type="entry name" value="HTH_Fis"/>
</dbReference>
<dbReference type="RefSeq" id="WP_307343961.1">
    <property type="nucleotide sequence ID" value="NZ_JAUSUQ010000039.1"/>
</dbReference>
<evidence type="ECO:0000256" key="6">
    <source>
        <dbReference type="PROSITE-ProRule" id="PRU00169"/>
    </source>
</evidence>
<dbReference type="InterPro" id="IPR025944">
    <property type="entry name" value="Sigma_54_int_dom_CS"/>
</dbReference>
<accession>A0ABU0CYF2</accession>
<dbReference type="Proteomes" id="UP001232445">
    <property type="component" value="Unassembled WGS sequence"/>
</dbReference>
<dbReference type="SMART" id="SM00382">
    <property type="entry name" value="AAA"/>
    <property type="match status" value="1"/>
</dbReference>
<dbReference type="PROSITE" id="PS00675">
    <property type="entry name" value="SIGMA54_INTERACT_1"/>
    <property type="match status" value="1"/>
</dbReference>
<dbReference type="PROSITE" id="PS50110">
    <property type="entry name" value="RESPONSE_REGULATORY"/>
    <property type="match status" value="1"/>
</dbReference>
<evidence type="ECO:0000313" key="9">
    <source>
        <dbReference type="EMBL" id="MDQ0341175.1"/>
    </source>
</evidence>
<evidence type="ECO:0000256" key="4">
    <source>
        <dbReference type="ARBA" id="ARBA00023125"/>
    </source>
</evidence>
<evidence type="ECO:0000256" key="1">
    <source>
        <dbReference type="ARBA" id="ARBA00022741"/>
    </source>
</evidence>
<comment type="caution">
    <text evidence="9">The sequence shown here is derived from an EMBL/GenBank/DDBJ whole genome shotgun (WGS) entry which is preliminary data.</text>
</comment>
<evidence type="ECO:0000259" key="7">
    <source>
        <dbReference type="PROSITE" id="PS50045"/>
    </source>
</evidence>
<dbReference type="Gene3D" id="3.40.50.2300">
    <property type="match status" value="1"/>
</dbReference>
<dbReference type="Pfam" id="PF02954">
    <property type="entry name" value="HTH_8"/>
    <property type="match status" value="1"/>
</dbReference>
<dbReference type="Gene3D" id="1.10.10.60">
    <property type="entry name" value="Homeodomain-like"/>
    <property type="match status" value="1"/>
</dbReference>
<dbReference type="CDD" id="cd00009">
    <property type="entry name" value="AAA"/>
    <property type="match status" value="1"/>
</dbReference>
<reference evidence="9 10" key="1">
    <citation type="submission" date="2023-07" db="EMBL/GenBank/DDBJ databases">
        <title>Genomic Encyclopedia of Type Strains, Phase IV (KMG-IV): sequencing the most valuable type-strain genomes for metagenomic binning, comparative biology and taxonomic classification.</title>
        <authorList>
            <person name="Goeker M."/>
        </authorList>
    </citation>
    <scope>NUCLEOTIDE SEQUENCE [LARGE SCALE GENOMIC DNA]</scope>
    <source>
        <strain evidence="9 10">DSM 17740</strain>
    </source>
</reference>
<feature type="modified residue" description="4-aspartylphosphate" evidence="6">
    <location>
        <position position="54"/>
    </location>
</feature>
<dbReference type="InterPro" id="IPR027417">
    <property type="entry name" value="P-loop_NTPase"/>
</dbReference>
<keyword evidence="5" id="KW-0804">Transcription</keyword>
<feature type="domain" description="Sigma-54 factor interaction" evidence="7">
    <location>
        <begin position="144"/>
        <end position="374"/>
    </location>
</feature>
<dbReference type="PROSITE" id="PS00688">
    <property type="entry name" value="SIGMA54_INTERACT_3"/>
    <property type="match status" value="1"/>
</dbReference>
<dbReference type="Pfam" id="PF00158">
    <property type="entry name" value="Sigma54_activat"/>
    <property type="match status" value="1"/>
</dbReference>
<protein>
    <submittedName>
        <fullName evidence="9">Two-component system response regulator AtoC</fullName>
    </submittedName>
</protein>
<keyword evidence="10" id="KW-1185">Reference proteome</keyword>
<dbReference type="Gene3D" id="1.10.8.60">
    <property type="match status" value="1"/>
</dbReference>
<sequence>MLQTRILVVDDEEAIRFSLAEGLKDQGYVVYTAETGHEGWRLIENEPIKLVFLDIRLPDQSGIELLERIKKEYPHIIVIMITAFGDTRSTVECIKKGAYDYLNKPFDLEEIFFLLEQVFERENLKRTADLYQVQHYDRLYQDRFIGESDHMKQVFKKINIVARSPETTVLIEGETGTGKELVARYIHFNSERRDKPFVDINCGSIPQNLMESELFGYEKYAFTGAGQSKKGLVELADGGTLFLDEIGELPTEMQAKLLRFLETKKIKRVGGSRDIHVDVRFVAATNRNLKEEVRKNRFRSDLYYRLNVFPIQLAPLRERREDIPALVQYFLEQHCRKLNCSKKRFTERALKCFMNYRWPGNVRELKNIIERMILQNYHTDKLDVHHLPQDLLQEDMLTQELTASHTYHEQEETETVGHVEDVIVSNNTLDEIIEKGLEEVLSNQEKAYLKRFLDMTHWNISETARLIGMSRHTLKRRIDKYFPKKHL</sequence>
<dbReference type="InterPro" id="IPR002078">
    <property type="entry name" value="Sigma_54_int"/>
</dbReference>
<keyword evidence="3" id="KW-0805">Transcription regulation</keyword>
<dbReference type="Pfam" id="PF25601">
    <property type="entry name" value="AAA_lid_14"/>
    <property type="match status" value="1"/>
</dbReference>
<dbReference type="SUPFAM" id="SSF52172">
    <property type="entry name" value="CheY-like"/>
    <property type="match status" value="1"/>
</dbReference>
<evidence type="ECO:0000256" key="3">
    <source>
        <dbReference type="ARBA" id="ARBA00023015"/>
    </source>
</evidence>
<dbReference type="PROSITE" id="PS50045">
    <property type="entry name" value="SIGMA54_INTERACT_4"/>
    <property type="match status" value="1"/>
</dbReference>
<dbReference type="EMBL" id="JAUSUQ010000039">
    <property type="protein sequence ID" value="MDQ0341175.1"/>
    <property type="molecule type" value="Genomic_DNA"/>
</dbReference>
<gene>
    <name evidence="9" type="ORF">J2S00_004019</name>
</gene>
<dbReference type="InterPro" id="IPR025662">
    <property type="entry name" value="Sigma_54_int_dom_ATP-bd_1"/>
</dbReference>
<name>A0ABU0CYF2_9BACI</name>
<dbReference type="InterPro" id="IPR009057">
    <property type="entry name" value="Homeodomain-like_sf"/>
</dbReference>
<organism evidence="9 10">
    <name type="scientific">Caldalkalibacillus uzonensis</name>
    <dbReference type="NCBI Taxonomy" id="353224"/>
    <lineage>
        <taxon>Bacteria</taxon>
        <taxon>Bacillati</taxon>
        <taxon>Bacillota</taxon>
        <taxon>Bacilli</taxon>
        <taxon>Bacillales</taxon>
        <taxon>Bacillaceae</taxon>
        <taxon>Caldalkalibacillus</taxon>
    </lineage>
</organism>